<evidence type="ECO:0000313" key="1">
    <source>
        <dbReference type="EMBL" id="ACZ08224.1"/>
    </source>
</evidence>
<protein>
    <submittedName>
        <fullName evidence="1">Uncharacterized protein</fullName>
    </submittedName>
</protein>
<dbReference type="HOGENOM" id="CLU_3122518_0_0_0"/>
<dbReference type="KEGG" id="str:Sterm_1359"/>
<reference evidence="2" key="1">
    <citation type="submission" date="2009-09" db="EMBL/GenBank/DDBJ databases">
        <title>The complete chromosome of Sebaldella termitidis ATCC 33386.</title>
        <authorList>
            <consortium name="US DOE Joint Genome Institute (JGI-PGF)"/>
            <person name="Lucas S."/>
            <person name="Copeland A."/>
            <person name="Lapidus A."/>
            <person name="Glavina del Rio T."/>
            <person name="Dalin E."/>
            <person name="Tice H."/>
            <person name="Bruce D."/>
            <person name="Goodwin L."/>
            <person name="Pitluck S."/>
            <person name="Kyrpides N."/>
            <person name="Mavromatis K."/>
            <person name="Ivanova N."/>
            <person name="Mikhailova N."/>
            <person name="Sims D."/>
            <person name="Meincke L."/>
            <person name="Brettin T."/>
            <person name="Detter J.C."/>
            <person name="Han C."/>
            <person name="Larimer F."/>
            <person name="Land M."/>
            <person name="Hauser L."/>
            <person name="Markowitz V."/>
            <person name="Cheng J.F."/>
            <person name="Hugenholtz P."/>
            <person name="Woyke T."/>
            <person name="Wu D."/>
            <person name="Eisen J.A."/>
        </authorList>
    </citation>
    <scope>NUCLEOTIDE SEQUENCE [LARGE SCALE GENOMIC DNA]</scope>
    <source>
        <strain evidence="2">ATCC 33386 / NCTC 11300</strain>
    </source>
</reference>
<sequence>MKKIMLVMLVAIGLFSLKNVYSGEGKDAIKEFKHAMETENIEALDEFLRL</sequence>
<organism evidence="1 2">
    <name type="scientific">Sebaldella termitidis (strain ATCC 33386 / NCTC 11300)</name>
    <dbReference type="NCBI Taxonomy" id="526218"/>
    <lineage>
        <taxon>Bacteria</taxon>
        <taxon>Fusobacteriati</taxon>
        <taxon>Fusobacteriota</taxon>
        <taxon>Fusobacteriia</taxon>
        <taxon>Fusobacteriales</taxon>
        <taxon>Leptotrichiaceae</taxon>
        <taxon>Sebaldella</taxon>
    </lineage>
</organism>
<gene>
    <name evidence="1" type="ordered locus">Sterm_1359</name>
</gene>
<reference evidence="1 2" key="2">
    <citation type="journal article" date="2010" name="Stand. Genomic Sci.">
        <title>Complete genome sequence of Sebaldella termitidis type strain (NCTC 11300).</title>
        <authorList>
            <person name="Harmon-Smith M."/>
            <person name="Celia L."/>
            <person name="Chertkov O."/>
            <person name="Lapidus A."/>
            <person name="Copeland A."/>
            <person name="Glavina Del Rio T."/>
            <person name="Nolan M."/>
            <person name="Lucas S."/>
            <person name="Tice H."/>
            <person name="Cheng J.F."/>
            <person name="Han C."/>
            <person name="Detter J.C."/>
            <person name="Bruce D."/>
            <person name="Goodwin L."/>
            <person name="Pitluck S."/>
            <person name="Pati A."/>
            <person name="Liolios K."/>
            <person name="Ivanova N."/>
            <person name="Mavromatis K."/>
            <person name="Mikhailova N."/>
            <person name="Chen A."/>
            <person name="Palaniappan K."/>
            <person name="Land M."/>
            <person name="Hauser L."/>
            <person name="Chang Y.J."/>
            <person name="Jeffries C.D."/>
            <person name="Brettin T."/>
            <person name="Goker M."/>
            <person name="Beck B."/>
            <person name="Bristow J."/>
            <person name="Eisen J.A."/>
            <person name="Markowitz V."/>
            <person name="Hugenholtz P."/>
            <person name="Kyrpides N.C."/>
            <person name="Klenk H.P."/>
            <person name="Chen F."/>
        </authorList>
    </citation>
    <scope>NUCLEOTIDE SEQUENCE [LARGE SCALE GENOMIC DNA]</scope>
    <source>
        <strain evidence="2">ATCC 33386 / NCTC 11300</strain>
    </source>
</reference>
<dbReference type="RefSeq" id="WP_012860820.1">
    <property type="nucleotide sequence ID" value="NC_013517.1"/>
</dbReference>
<proteinExistence type="predicted"/>
<accession>D1AHJ0</accession>
<dbReference type="AlphaFoldDB" id="D1AHJ0"/>
<name>D1AHJ0_SEBTE</name>
<dbReference type="EMBL" id="CP001739">
    <property type="protein sequence ID" value="ACZ08224.1"/>
    <property type="molecule type" value="Genomic_DNA"/>
</dbReference>
<keyword evidence="2" id="KW-1185">Reference proteome</keyword>
<evidence type="ECO:0000313" key="2">
    <source>
        <dbReference type="Proteomes" id="UP000000845"/>
    </source>
</evidence>
<dbReference type="Proteomes" id="UP000000845">
    <property type="component" value="Chromosome"/>
</dbReference>